<dbReference type="PANTHER" id="PTHR42891">
    <property type="entry name" value="D-GLYCERO-BETA-D-MANNO-HEPTOSE-1,7-BISPHOSPHATE 7-PHOSPHATASE"/>
    <property type="match status" value="1"/>
</dbReference>
<keyword evidence="2 7" id="KW-0963">Cytoplasm</keyword>
<protein>
    <recommendedName>
        <fullName evidence="6 7">D,D-heptose 1,7-bisphosphate phosphatase</fullName>
        <ecNumber evidence="7">3.1.3.-</ecNumber>
    </recommendedName>
</protein>
<dbReference type="PIRSF" id="PIRSF004682">
    <property type="entry name" value="GmhB"/>
    <property type="match status" value="1"/>
</dbReference>
<evidence type="ECO:0000256" key="4">
    <source>
        <dbReference type="ARBA" id="ARBA00022801"/>
    </source>
</evidence>
<evidence type="ECO:0000256" key="5">
    <source>
        <dbReference type="ARBA" id="ARBA00023277"/>
    </source>
</evidence>
<keyword evidence="9" id="KW-1185">Reference proteome</keyword>
<evidence type="ECO:0000256" key="7">
    <source>
        <dbReference type="PIRNR" id="PIRNR004682"/>
    </source>
</evidence>
<evidence type="ECO:0000256" key="6">
    <source>
        <dbReference type="ARBA" id="ARBA00031828"/>
    </source>
</evidence>
<keyword evidence="5 7" id="KW-0119">Carbohydrate metabolism</keyword>
<evidence type="ECO:0000256" key="1">
    <source>
        <dbReference type="ARBA" id="ARBA00004496"/>
    </source>
</evidence>
<dbReference type="CDD" id="cd07503">
    <property type="entry name" value="HAD_HisB-N"/>
    <property type="match status" value="1"/>
</dbReference>
<keyword evidence="3" id="KW-0479">Metal-binding</keyword>
<dbReference type="EMBL" id="JBHRSQ010000009">
    <property type="protein sequence ID" value="MFC2991749.1"/>
    <property type="molecule type" value="Genomic_DNA"/>
</dbReference>
<gene>
    <name evidence="8" type="primary">gmhB</name>
    <name evidence="8" type="ORF">ACFODV_06855</name>
</gene>
<dbReference type="NCBIfam" id="TIGR01656">
    <property type="entry name" value="Histidinol-ppas"/>
    <property type="match status" value="1"/>
</dbReference>
<name>A0ABV7B5K9_9GAMM</name>
<dbReference type="Gene3D" id="3.40.50.1000">
    <property type="entry name" value="HAD superfamily/HAD-like"/>
    <property type="match status" value="1"/>
</dbReference>
<evidence type="ECO:0000256" key="3">
    <source>
        <dbReference type="ARBA" id="ARBA00022723"/>
    </source>
</evidence>
<proteinExistence type="inferred from homology"/>
<comment type="subcellular location">
    <subcellularLocation>
        <location evidence="1 7">Cytoplasm</location>
    </subcellularLocation>
</comment>
<organism evidence="8 9">
    <name type="scientific">Halomonas tibetensis</name>
    <dbReference type="NCBI Taxonomy" id="2259590"/>
    <lineage>
        <taxon>Bacteria</taxon>
        <taxon>Pseudomonadati</taxon>
        <taxon>Pseudomonadota</taxon>
        <taxon>Gammaproteobacteria</taxon>
        <taxon>Oceanospirillales</taxon>
        <taxon>Halomonadaceae</taxon>
        <taxon>Halomonas</taxon>
    </lineage>
</organism>
<comment type="similarity">
    <text evidence="7">Belongs to the gmhB family.</text>
</comment>
<sequence>MCSPDRLVILDRDGVINLDSDEYVKTLTEWIPYPSAIHAISRLSRAGWTVAVATNQSGIARGYYDEATLNRMHAELNRLVSEDGGRIAHIAWCPHSPSDGCSCRKPLPGLLEQIGVALGMRDLKGSWMVGDSMRDLQAGNAVEAQPILVLTGKGKRTLDKHPELANSEDTTRIFDDLAQFADWLLEQ</sequence>
<dbReference type="EC" id="3.1.3.-" evidence="7"/>
<dbReference type="InterPro" id="IPR023214">
    <property type="entry name" value="HAD_sf"/>
</dbReference>
<reference evidence="9" key="1">
    <citation type="journal article" date="2019" name="Int. J. Syst. Evol. Microbiol.">
        <title>The Global Catalogue of Microorganisms (GCM) 10K type strain sequencing project: providing services to taxonomists for standard genome sequencing and annotation.</title>
        <authorList>
            <consortium name="The Broad Institute Genomics Platform"/>
            <consortium name="The Broad Institute Genome Sequencing Center for Infectious Disease"/>
            <person name="Wu L."/>
            <person name="Ma J."/>
        </authorList>
    </citation>
    <scope>NUCLEOTIDE SEQUENCE [LARGE SCALE GENOMIC DNA]</scope>
    <source>
        <strain evidence="9">KCTC 52660</strain>
    </source>
</reference>
<dbReference type="SUPFAM" id="SSF56784">
    <property type="entry name" value="HAD-like"/>
    <property type="match status" value="1"/>
</dbReference>
<dbReference type="RefSeq" id="WP_379756661.1">
    <property type="nucleotide sequence ID" value="NZ_JBHRSQ010000009.1"/>
</dbReference>
<dbReference type="NCBIfam" id="NF006506">
    <property type="entry name" value="PRK08942.1"/>
    <property type="match status" value="1"/>
</dbReference>
<dbReference type="Pfam" id="PF13242">
    <property type="entry name" value="Hydrolase_like"/>
    <property type="match status" value="1"/>
</dbReference>
<evidence type="ECO:0000256" key="2">
    <source>
        <dbReference type="ARBA" id="ARBA00022490"/>
    </source>
</evidence>
<dbReference type="Proteomes" id="UP001595386">
    <property type="component" value="Unassembled WGS sequence"/>
</dbReference>
<evidence type="ECO:0000313" key="8">
    <source>
        <dbReference type="EMBL" id="MFC2991749.1"/>
    </source>
</evidence>
<accession>A0ABV7B5K9</accession>
<dbReference type="GO" id="GO:0034200">
    <property type="term" value="F:D-glycero-beta-D-manno-heptose 1,7-bisphosphate 7-phosphatase activity"/>
    <property type="evidence" value="ECO:0007669"/>
    <property type="project" value="UniProtKB-EC"/>
</dbReference>
<dbReference type="InterPro" id="IPR036412">
    <property type="entry name" value="HAD-like_sf"/>
</dbReference>
<keyword evidence="4 7" id="KW-0378">Hydrolase</keyword>
<dbReference type="PANTHER" id="PTHR42891:SF1">
    <property type="entry name" value="D-GLYCERO-BETA-D-MANNO-HEPTOSE-1,7-BISPHOSPHATE 7-PHOSPHATASE"/>
    <property type="match status" value="1"/>
</dbReference>
<dbReference type="InterPro" id="IPR006549">
    <property type="entry name" value="HAD-SF_hydro_IIIA"/>
</dbReference>
<comment type="caution">
    <text evidence="8">The sequence shown here is derived from an EMBL/GenBank/DDBJ whole genome shotgun (WGS) entry which is preliminary data.</text>
</comment>
<dbReference type="InterPro" id="IPR006543">
    <property type="entry name" value="Histidinol-phos"/>
</dbReference>
<dbReference type="InterPro" id="IPR004446">
    <property type="entry name" value="Heptose_bisP_phosphatase"/>
</dbReference>
<evidence type="ECO:0000313" key="9">
    <source>
        <dbReference type="Proteomes" id="UP001595386"/>
    </source>
</evidence>
<dbReference type="NCBIfam" id="TIGR01662">
    <property type="entry name" value="HAD-SF-IIIA"/>
    <property type="match status" value="1"/>
</dbReference>